<dbReference type="EMBL" id="PFPR01000062">
    <property type="protein sequence ID" value="PJA01475.1"/>
    <property type="molecule type" value="Genomic_DNA"/>
</dbReference>
<protein>
    <submittedName>
        <fullName evidence="2">Uncharacterized protein</fullName>
    </submittedName>
</protein>
<name>A0A2M7VI02_9BACT</name>
<gene>
    <name evidence="2" type="ORF">COX74_02565</name>
</gene>
<feature type="transmembrane region" description="Helical" evidence="1">
    <location>
        <begin position="21"/>
        <end position="39"/>
    </location>
</feature>
<evidence type="ECO:0000313" key="3">
    <source>
        <dbReference type="Proteomes" id="UP000229364"/>
    </source>
</evidence>
<dbReference type="AlphaFoldDB" id="A0A2M7VI02"/>
<sequence length="65" mass="7284">SKHFARLPRLARKSKISLRNSFATISVFIDANVFIAAALSPTGGSFRLITKRSNMVLSYFLRIIL</sequence>
<keyword evidence="1" id="KW-0812">Transmembrane</keyword>
<keyword evidence="1" id="KW-0472">Membrane</keyword>
<accession>A0A2M7VI02</accession>
<evidence type="ECO:0000313" key="2">
    <source>
        <dbReference type="EMBL" id="PJA01475.1"/>
    </source>
</evidence>
<organism evidence="2 3">
    <name type="scientific">bacterium (Candidatus Gribaldobacteria) CG_4_10_14_0_2_um_filter_41_16</name>
    <dbReference type="NCBI Taxonomy" id="2014265"/>
    <lineage>
        <taxon>Bacteria</taxon>
        <taxon>Candidatus Gribaldobacteria</taxon>
    </lineage>
</organism>
<evidence type="ECO:0000256" key="1">
    <source>
        <dbReference type="SAM" id="Phobius"/>
    </source>
</evidence>
<dbReference type="Proteomes" id="UP000229364">
    <property type="component" value="Unassembled WGS sequence"/>
</dbReference>
<reference evidence="3" key="1">
    <citation type="submission" date="2017-09" db="EMBL/GenBank/DDBJ databases">
        <title>Depth-based differentiation of microbial function through sediment-hosted aquifers and enrichment of novel symbionts in the deep terrestrial subsurface.</title>
        <authorList>
            <person name="Probst A.J."/>
            <person name="Ladd B."/>
            <person name="Jarett J.K."/>
            <person name="Geller-Mcgrath D.E."/>
            <person name="Sieber C.M.K."/>
            <person name="Emerson J.B."/>
            <person name="Anantharaman K."/>
            <person name="Thomas B.C."/>
            <person name="Malmstrom R."/>
            <person name="Stieglmeier M."/>
            <person name="Klingl A."/>
            <person name="Woyke T."/>
            <person name="Ryan C.M."/>
            <person name="Banfield J.F."/>
        </authorList>
    </citation>
    <scope>NUCLEOTIDE SEQUENCE [LARGE SCALE GENOMIC DNA]</scope>
</reference>
<feature type="non-terminal residue" evidence="2">
    <location>
        <position position="1"/>
    </location>
</feature>
<keyword evidence="1" id="KW-1133">Transmembrane helix</keyword>
<comment type="caution">
    <text evidence="2">The sequence shown here is derived from an EMBL/GenBank/DDBJ whole genome shotgun (WGS) entry which is preliminary data.</text>
</comment>
<proteinExistence type="predicted"/>